<dbReference type="Proteomes" id="UP000199184">
    <property type="component" value="Unassembled WGS sequence"/>
</dbReference>
<proteinExistence type="predicted"/>
<gene>
    <name evidence="1" type="ORF">GA0061098_1001402</name>
</gene>
<protein>
    <submittedName>
        <fullName evidence="1">Uncharacterized protein</fullName>
    </submittedName>
</protein>
<keyword evidence="2" id="KW-1185">Reference proteome</keyword>
<dbReference type="EMBL" id="FMAI01000001">
    <property type="protein sequence ID" value="SCB10776.1"/>
    <property type="molecule type" value="Genomic_DNA"/>
</dbReference>
<organism evidence="1 2">
    <name type="scientific">Bradyrhizobium shewense</name>
    <dbReference type="NCBI Taxonomy" id="1761772"/>
    <lineage>
        <taxon>Bacteria</taxon>
        <taxon>Pseudomonadati</taxon>
        <taxon>Pseudomonadota</taxon>
        <taxon>Alphaproteobacteria</taxon>
        <taxon>Hyphomicrobiales</taxon>
        <taxon>Nitrobacteraceae</taxon>
        <taxon>Bradyrhizobium</taxon>
    </lineage>
</organism>
<sequence>MGQPARFPALIRVRFWPKATLSVRSYHVCARTYSGQLAKKEVNLNDSSRFFSRSPGRQCAAGRANTPPKELASFLWDL</sequence>
<evidence type="ECO:0000313" key="2">
    <source>
        <dbReference type="Proteomes" id="UP000199184"/>
    </source>
</evidence>
<name>A0A1C3U5P1_9BRAD</name>
<dbReference type="AlphaFoldDB" id="A0A1C3U5P1"/>
<accession>A0A1C3U5P1</accession>
<evidence type="ECO:0000313" key="1">
    <source>
        <dbReference type="EMBL" id="SCB10776.1"/>
    </source>
</evidence>
<reference evidence="2" key="1">
    <citation type="submission" date="2016-08" db="EMBL/GenBank/DDBJ databases">
        <authorList>
            <person name="Varghese N."/>
            <person name="Submissions Spin"/>
        </authorList>
    </citation>
    <scope>NUCLEOTIDE SEQUENCE [LARGE SCALE GENOMIC DNA]</scope>
    <source>
        <strain evidence="2">ERR11</strain>
    </source>
</reference>